<reference evidence="1 2" key="1">
    <citation type="journal article" date="2010" name="J. Bacteriol.">
        <title>Short-term signatures of evolutionary change in the Salmonella enterica serovar typhimurium 14028 genome.</title>
        <authorList>
            <person name="Jarvik T."/>
            <person name="Smillie C."/>
            <person name="Groisman E.A."/>
            <person name="Ochman H."/>
        </authorList>
    </citation>
    <scope>NUCLEOTIDE SEQUENCE [LARGE SCALE GENOMIC DNA]</scope>
    <source>
        <strain evidence="2">14028s / SGSC 2262</strain>
    </source>
</reference>
<keyword evidence="2" id="KW-1185">Reference proteome</keyword>
<dbReference type="HOGENOM" id="CLU_3276454_0_0_6"/>
<sequence>MHSSSVSLCTSRRQNASPIGWHFYLTPVPGGDTVASYQADK</sequence>
<dbReference type="AlphaFoldDB" id="A0A0F6AZ81"/>
<evidence type="ECO:0000313" key="2">
    <source>
        <dbReference type="Proteomes" id="UP000002695"/>
    </source>
</evidence>
<evidence type="ECO:0000313" key="1">
    <source>
        <dbReference type="EMBL" id="ACY87555.1"/>
    </source>
</evidence>
<dbReference type="EMBL" id="CP001363">
    <property type="protein sequence ID" value="ACY87555.1"/>
    <property type="molecule type" value="Genomic_DNA"/>
</dbReference>
<protein>
    <submittedName>
        <fullName evidence="1">Uncharacterized protein</fullName>
    </submittedName>
</protein>
<accession>A0A0F6AZ81</accession>
<dbReference type="KEGG" id="seo:STM14_1060"/>
<organism evidence="1 2">
    <name type="scientific">Salmonella typhimurium (strain 14028s / SGSC 2262)</name>
    <dbReference type="NCBI Taxonomy" id="588858"/>
    <lineage>
        <taxon>Bacteria</taxon>
        <taxon>Pseudomonadati</taxon>
        <taxon>Pseudomonadota</taxon>
        <taxon>Gammaproteobacteria</taxon>
        <taxon>Enterobacterales</taxon>
        <taxon>Enterobacteriaceae</taxon>
        <taxon>Salmonella</taxon>
    </lineage>
</organism>
<dbReference type="Proteomes" id="UP000002695">
    <property type="component" value="Chromosome"/>
</dbReference>
<gene>
    <name evidence="1" type="ordered locus">STM14_1060</name>
</gene>
<name>A0A0F6AZ81_SALT1</name>
<proteinExistence type="predicted"/>